<dbReference type="GO" id="GO:0009311">
    <property type="term" value="P:oligosaccharide metabolic process"/>
    <property type="evidence" value="ECO:0007669"/>
    <property type="project" value="UniProtKB-UniRule"/>
</dbReference>
<name>A0A1E4TRP8_PACTA</name>
<dbReference type="GO" id="GO:0006488">
    <property type="term" value="P:dolichol-linked oligosaccharide biosynthetic process"/>
    <property type="evidence" value="ECO:0007669"/>
    <property type="project" value="EnsemblFungi"/>
</dbReference>
<accession>A0A1E4TRP8</accession>
<comment type="subcellular location">
    <subcellularLocation>
        <location evidence="1 12">Endoplasmic reticulum membrane</location>
        <topology evidence="1 12">Single-pass type II membrane protein</topology>
    </subcellularLocation>
</comment>
<evidence type="ECO:0000256" key="6">
    <source>
        <dbReference type="ARBA" id="ARBA00022968"/>
    </source>
</evidence>
<dbReference type="InterPro" id="IPR031631">
    <property type="entry name" value="Glyco_hydro_63N"/>
</dbReference>
<keyword evidence="10 12" id="KW-0326">Glycosidase</keyword>
<keyword evidence="14" id="KW-0732">Signal</keyword>
<dbReference type="Gene3D" id="1.50.10.10">
    <property type="match status" value="1"/>
</dbReference>
<evidence type="ECO:0000256" key="1">
    <source>
        <dbReference type="ARBA" id="ARBA00004648"/>
    </source>
</evidence>
<feature type="signal peptide" evidence="14">
    <location>
        <begin position="1"/>
        <end position="19"/>
    </location>
</feature>
<dbReference type="AlphaFoldDB" id="A0A1E4TRP8"/>
<comment type="similarity">
    <text evidence="2 12">Belongs to the glycosyl hydrolase 63 family.</text>
</comment>
<evidence type="ECO:0000256" key="10">
    <source>
        <dbReference type="ARBA" id="ARBA00023295"/>
    </source>
</evidence>
<feature type="chain" id="PRO_5009163313" description="Mannosyl-oligosaccharide glucosidase" evidence="14">
    <location>
        <begin position="20"/>
        <end position="811"/>
    </location>
</feature>
<proteinExistence type="inferred from homology"/>
<reference evidence="18" key="1">
    <citation type="submission" date="2016-05" db="EMBL/GenBank/DDBJ databases">
        <title>Comparative genomics of biotechnologically important yeasts.</title>
        <authorList>
            <consortium name="DOE Joint Genome Institute"/>
            <person name="Riley R."/>
            <person name="Haridas S."/>
            <person name="Wolfe K.H."/>
            <person name="Lopes M.R."/>
            <person name="Hittinger C.T."/>
            <person name="Goker M."/>
            <person name="Salamov A."/>
            <person name="Wisecaver J."/>
            <person name="Long T.M."/>
            <person name="Aerts A.L."/>
            <person name="Barry K."/>
            <person name="Choi C."/>
            <person name="Clum A."/>
            <person name="Coughlan A.Y."/>
            <person name="Deshpande S."/>
            <person name="Douglass A.P."/>
            <person name="Hanson S.J."/>
            <person name="Klenk H.-P."/>
            <person name="Labutti K."/>
            <person name="Lapidus A."/>
            <person name="Lindquist E."/>
            <person name="Lipzen A."/>
            <person name="Meier-Kolthoff J.P."/>
            <person name="Ohm R.A."/>
            <person name="Otillar R.P."/>
            <person name="Pangilinan J."/>
            <person name="Peng Y."/>
            <person name="Rokas A."/>
            <person name="Rosa C.A."/>
            <person name="Scheuner C."/>
            <person name="Sibirny A.A."/>
            <person name="Slot J.C."/>
            <person name="Stielow J.B."/>
            <person name="Sun H."/>
            <person name="Kurtzman C.P."/>
            <person name="Blackwell M."/>
            <person name="Grigoriev I.V."/>
            <person name="Jeffries T.W."/>
        </authorList>
    </citation>
    <scope>NUCLEOTIDE SEQUENCE [LARGE SCALE GENOMIC DNA]</scope>
    <source>
        <strain evidence="18">NRRL Y-2460</strain>
    </source>
</reference>
<dbReference type="GO" id="GO:0006491">
    <property type="term" value="P:N-glycan processing"/>
    <property type="evidence" value="ECO:0007669"/>
    <property type="project" value="EnsemblFungi"/>
</dbReference>
<dbReference type="Pfam" id="PF03200">
    <property type="entry name" value="Glyco_hydro_63"/>
    <property type="match status" value="1"/>
</dbReference>
<sequence length="811" mass="93512">MKSYIAIALIFVYSIVCSSETVLNGNSENQVFIDQYSKASNASLLWGPYRSNLYLGIRPRIPHSLMTGLMWFNADDYQGVGKIKHACDQNDNLKGFGWTKYDPRTGGRQIIKDDDCKLSLITEFAKDNDGNWGLKIKGIPKKGHEDVKTSLIFYAGLEGDGILTSFYESDIIESTHVKLGGLAEQLGGGFDIDITESIKNKKPEGKELVKPNSDPSKTHYLSLHVPDDNIWKAKDIFMALLKESIEELTKEHQNLHEVPPEQLFSIRNMNNFNGNLHFIQKFFVGEFELFITFNKENAVEKFTPENINSKIKSSIKHFEERFAETFELQPPFNSDKNYSVFAKDFLSNLLGGIGYFYGDSLVDRETPLDEVKFEPTLLNGKVEPAHELFTSVPSRSFFPRGFYWDEGFHLLPITEYDVGLSLEILKSWFSLIDEDGYISREQILGPEARSKVPPEFQVQNPHIANPPTMLLVFTKILALAKERHDQLIDEPKKVDEFGGFGAEFYENENLADAYLTHPELLINYAKEIYPKLQKHYEWFRKTQKGDLEEFERTPFSKNEAYRWRGRTQKHCLASGLDDYPRAESPDTAELNVDLISWIGVMTRSIKTMAELLDKQDDAQKYSSILHDISKNIDDLHWSEKDECYCDVTVDDNDEDLFVCNKGYVSLFPFLHKFIPANSAKIYKIVQLIRDPEELWSDYGIRSLSKSNKYFRTGEDYWRGNIWVNMNYLVLESLLHYGQQPDLVDSKTKKLIQDTYKNLRVNLVQNIFNEWERTGFAFEQYDENTGKGARTKHFLGWTALAISIMKMPEQIK</sequence>
<dbReference type="STRING" id="669874.A0A1E4TRP8"/>
<dbReference type="OrthoDB" id="410058at2759"/>
<evidence type="ECO:0000259" key="16">
    <source>
        <dbReference type="Pfam" id="PF16923"/>
    </source>
</evidence>
<evidence type="ECO:0000256" key="12">
    <source>
        <dbReference type="RuleBase" id="RU368089"/>
    </source>
</evidence>
<dbReference type="Pfam" id="PF16923">
    <property type="entry name" value="Glyco_hydro_63N"/>
    <property type="match status" value="1"/>
</dbReference>
<feature type="domain" description="Glycosyl hydrolase family 63 C-terminal" evidence="15">
    <location>
        <begin position="303"/>
        <end position="805"/>
    </location>
</feature>
<dbReference type="InterPro" id="IPR031335">
    <property type="entry name" value="Glyco_hydro_63_C"/>
</dbReference>
<dbReference type="InterPro" id="IPR012341">
    <property type="entry name" value="6hp_glycosidase-like_sf"/>
</dbReference>
<dbReference type="PANTHER" id="PTHR10412">
    <property type="entry name" value="MANNOSYL-OLIGOSACCHARIDE GLUCOSIDASE"/>
    <property type="match status" value="1"/>
</dbReference>
<dbReference type="GO" id="GO:0070880">
    <property type="term" value="P:fungal-type cell wall beta-glucan biosynthetic process"/>
    <property type="evidence" value="ECO:0007669"/>
    <property type="project" value="EnsemblFungi"/>
</dbReference>
<dbReference type="GO" id="GO:0098553">
    <property type="term" value="C:lumenal side of endoplasmic reticulum membrane"/>
    <property type="evidence" value="ECO:0007669"/>
    <property type="project" value="EnsemblFungi"/>
</dbReference>
<evidence type="ECO:0000256" key="7">
    <source>
        <dbReference type="ARBA" id="ARBA00022989"/>
    </source>
</evidence>
<evidence type="ECO:0000313" key="18">
    <source>
        <dbReference type="Proteomes" id="UP000094236"/>
    </source>
</evidence>
<evidence type="ECO:0000259" key="15">
    <source>
        <dbReference type="Pfam" id="PF03200"/>
    </source>
</evidence>
<dbReference type="SUPFAM" id="SSF48208">
    <property type="entry name" value="Six-hairpin glycosidases"/>
    <property type="match status" value="1"/>
</dbReference>
<keyword evidence="5 12" id="KW-0256">Endoplasmic reticulum</keyword>
<dbReference type="InterPro" id="IPR008928">
    <property type="entry name" value="6-hairpin_glycosidase_sf"/>
</dbReference>
<dbReference type="PANTHER" id="PTHR10412:SF11">
    <property type="entry name" value="MANNOSYL-OLIGOSACCHARIDE GLUCOSIDASE"/>
    <property type="match status" value="1"/>
</dbReference>
<organism evidence="17 18">
    <name type="scientific">Pachysolen tannophilus NRRL Y-2460</name>
    <dbReference type="NCBI Taxonomy" id="669874"/>
    <lineage>
        <taxon>Eukaryota</taxon>
        <taxon>Fungi</taxon>
        <taxon>Dikarya</taxon>
        <taxon>Ascomycota</taxon>
        <taxon>Saccharomycotina</taxon>
        <taxon>Pichiomycetes</taxon>
        <taxon>Pachysolenaceae</taxon>
        <taxon>Pachysolen</taxon>
    </lineage>
</organism>
<keyword evidence="8" id="KW-0472">Membrane</keyword>
<dbReference type="EC" id="3.2.1.106" evidence="11 12"/>
<evidence type="ECO:0000256" key="4">
    <source>
        <dbReference type="ARBA" id="ARBA00022801"/>
    </source>
</evidence>
<keyword evidence="4 12" id="KW-0378">Hydrolase</keyword>
<keyword evidence="3" id="KW-0812">Transmembrane</keyword>
<comment type="pathway">
    <text evidence="13">Glycan metabolism; N-glycan degradation.</text>
</comment>
<evidence type="ECO:0000256" key="11">
    <source>
        <dbReference type="ARBA" id="ARBA00038888"/>
    </source>
</evidence>
<evidence type="ECO:0000256" key="2">
    <source>
        <dbReference type="ARBA" id="ARBA00010833"/>
    </source>
</evidence>
<evidence type="ECO:0000256" key="3">
    <source>
        <dbReference type="ARBA" id="ARBA00022692"/>
    </source>
</evidence>
<evidence type="ECO:0000256" key="8">
    <source>
        <dbReference type="ARBA" id="ARBA00023136"/>
    </source>
</evidence>
<keyword evidence="9 13" id="KW-0325">Glycoprotein</keyword>
<gene>
    <name evidence="17" type="ORF">PACTADRAFT_45070</name>
</gene>
<protein>
    <recommendedName>
        <fullName evidence="11 12">Mannosyl-oligosaccharide glucosidase</fullName>
        <ecNumber evidence="11 12">3.2.1.106</ecNumber>
    </recommendedName>
    <alternativeName>
        <fullName evidence="13">Glucosidase I</fullName>
    </alternativeName>
</protein>
<feature type="domain" description="Glycosyl hydrolase family 63 N-terminal" evidence="16">
    <location>
        <begin position="43"/>
        <end position="261"/>
    </location>
</feature>
<dbReference type="Proteomes" id="UP000094236">
    <property type="component" value="Unassembled WGS sequence"/>
</dbReference>
<dbReference type="GO" id="GO:0004573">
    <property type="term" value="F:Glc3Man9GlcNAc2 oligosaccharide glucosidase activity"/>
    <property type="evidence" value="ECO:0007669"/>
    <property type="project" value="UniProtKB-UniRule"/>
</dbReference>
<dbReference type="InterPro" id="IPR004888">
    <property type="entry name" value="Glycoside_hydrolase_63"/>
</dbReference>
<dbReference type="Gene3D" id="2.70.98.110">
    <property type="entry name" value="Glycosyl hydrolase family 63, N-terminal domain"/>
    <property type="match status" value="1"/>
</dbReference>
<evidence type="ECO:0000313" key="17">
    <source>
        <dbReference type="EMBL" id="ODV94404.1"/>
    </source>
</evidence>
<keyword evidence="18" id="KW-1185">Reference proteome</keyword>
<comment type="function">
    <text evidence="12">Cleaves the distal alpha 1,2-linked glucose residue from the Glc(3)Man(9)GlcNAc(2) oligosaccharide precursor.</text>
</comment>
<keyword evidence="7" id="KW-1133">Transmembrane helix</keyword>
<dbReference type="InterPro" id="IPR038518">
    <property type="entry name" value="Glyco_hydro_63N_sf"/>
</dbReference>
<evidence type="ECO:0000256" key="13">
    <source>
        <dbReference type="RuleBase" id="RU369107"/>
    </source>
</evidence>
<evidence type="ECO:0000256" key="14">
    <source>
        <dbReference type="SAM" id="SignalP"/>
    </source>
</evidence>
<keyword evidence="6" id="KW-0735">Signal-anchor</keyword>
<evidence type="ECO:0000256" key="5">
    <source>
        <dbReference type="ARBA" id="ARBA00022824"/>
    </source>
</evidence>
<comment type="catalytic activity">
    <reaction evidence="12">
        <text>N(4)-(alpha-D-Glc-(1-&gt;2)-alpha-D-Glc-(1-&gt;3)-alpha-D-Glc-(1-&gt;3)-alpha-D-Man-(1-&gt;2)-alpha-D-Man-(1-&gt;2)-alpha-D-Man-(1-&gt;3)-[alpha-D-Man-(1-&gt;2)-alpha-D-Man-(1-&gt;3)-[alpha-D-Man-(1-&gt;2)-alpha-D-Man-(1-&gt;6)]-alpha-D-Man-(1-&gt;6)]-beta-D-Man-(1-&gt;4)-beta-D-GlcNAc-(1-&gt;4)-beta-D-GlcNAc)-L-asparaginyl-[protein] + H2O = N(4)-(alpha-D-Glc-(1-&gt;3)-alpha-D-Glc-(1-&gt;3)-alpha-D-Man-(1-&gt;2)-alpha-D-Man-(1-&gt;2)-alpha-D-Man-(1-&gt;3)-[alpha-D-Man-(1-&gt;2)-alpha-D-Man-(1-&gt;3)-[alpha-D-Man-(1-&gt;2)-alpha-D-Man-(1-&gt;6)]-alpha-D-Man-(1-&gt;6)]-beta-D-Man-(1-&gt;4)-beta-D-GlcNAc-(1-&gt;4)-beta-D-GlcNAc)-L-asparaginyl-[protein] + beta-D-glucose</text>
        <dbReference type="Rhea" id="RHEA:55988"/>
        <dbReference type="Rhea" id="RHEA-COMP:12806"/>
        <dbReference type="Rhea" id="RHEA-COMP:14355"/>
        <dbReference type="ChEBI" id="CHEBI:15377"/>
        <dbReference type="ChEBI" id="CHEBI:15903"/>
        <dbReference type="ChEBI" id="CHEBI:59082"/>
        <dbReference type="ChEBI" id="CHEBI:132537"/>
        <dbReference type="EC" id="3.2.1.106"/>
    </reaction>
</comment>
<evidence type="ECO:0000256" key="9">
    <source>
        <dbReference type="ARBA" id="ARBA00023180"/>
    </source>
</evidence>
<dbReference type="EMBL" id="KV454016">
    <property type="protein sequence ID" value="ODV94404.1"/>
    <property type="molecule type" value="Genomic_DNA"/>
</dbReference>